<dbReference type="GO" id="GO:0004553">
    <property type="term" value="F:hydrolase activity, hydrolyzing O-glycosyl compounds"/>
    <property type="evidence" value="ECO:0007669"/>
    <property type="project" value="InterPro"/>
</dbReference>
<keyword evidence="11" id="KW-1133">Transmembrane helix</keyword>
<feature type="site" description="Important for catalytic activity, responsible for pKa modulation of the active site Glu and correct orientation of both the proton donor and substrate" evidence="8">
    <location>
        <position position="161"/>
    </location>
</feature>
<feature type="active site" description="Proton acceptor" evidence="7">
    <location>
        <position position="44"/>
    </location>
</feature>
<name>A9FQ23_SORC5</name>
<evidence type="ECO:0000256" key="2">
    <source>
        <dbReference type="ARBA" id="ARBA00022651"/>
    </source>
</evidence>
<keyword evidence="2" id="KW-0858">Xylan degradation</keyword>
<keyword evidence="15" id="KW-1185">Reference proteome</keyword>
<gene>
    <name evidence="14" type="ordered locus">sce1955</name>
</gene>
<comment type="similarity">
    <text evidence="1 9">Belongs to the glycosyl hydrolase 43 family.</text>
</comment>
<dbReference type="CDD" id="cd18618">
    <property type="entry name" value="GH43_Xsa43E-like"/>
    <property type="match status" value="1"/>
</dbReference>
<keyword evidence="11" id="KW-0472">Membrane</keyword>
<feature type="compositionally biased region" description="Gly residues" evidence="10">
    <location>
        <begin position="449"/>
        <end position="486"/>
    </location>
</feature>
<feature type="compositionally biased region" description="Gly residues" evidence="10">
    <location>
        <begin position="512"/>
        <end position="522"/>
    </location>
</feature>
<keyword evidence="11" id="KW-0812">Transmembrane</keyword>
<dbReference type="PANTHER" id="PTHR43772:SF2">
    <property type="entry name" value="PUTATIVE (AFU_ORTHOLOGUE AFUA_2G04480)-RELATED"/>
    <property type="match status" value="1"/>
</dbReference>
<dbReference type="InterPro" id="IPR006584">
    <property type="entry name" value="Cellulose-bd_IV"/>
</dbReference>
<dbReference type="AlphaFoldDB" id="A9FQ23"/>
<evidence type="ECO:0000256" key="9">
    <source>
        <dbReference type="RuleBase" id="RU361187"/>
    </source>
</evidence>
<keyword evidence="3 12" id="KW-0732">Signal</keyword>
<evidence type="ECO:0000256" key="6">
    <source>
        <dbReference type="ARBA" id="ARBA00023295"/>
    </source>
</evidence>
<reference evidence="14 15" key="1">
    <citation type="journal article" date="2007" name="Nat. Biotechnol.">
        <title>Complete genome sequence of the myxobacterium Sorangium cellulosum.</title>
        <authorList>
            <person name="Schneiker S."/>
            <person name="Perlova O."/>
            <person name="Kaiser O."/>
            <person name="Gerth K."/>
            <person name="Alici A."/>
            <person name="Altmeyer M.O."/>
            <person name="Bartels D."/>
            <person name="Bekel T."/>
            <person name="Beyer S."/>
            <person name="Bode E."/>
            <person name="Bode H.B."/>
            <person name="Bolten C.J."/>
            <person name="Choudhuri J.V."/>
            <person name="Doss S."/>
            <person name="Elnakady Y.A."/>
            <person name="Frank B."/>
            <person name="Gaigalat L."/>
            <person name="Goesmann A."/>
            <person name="Groeger C."/>
            <person name="Gross F."/>
            <person name="Jelsbak L."/>
            <person name="Jelsbak L."/>
            <person name="Kalinowski J."/>
            <person name="Kegler C."/>
            <person name="Knauber T."/>
            <person name="Konietzny S."/>
            <person name="Kopp M."/>
            <person name="Krause L."/>
            <person name="Krug D."/>
            <person name="Linke B."/>
            <person name="Mahmud T."/>
            <person name="Martinez-Arias R."/>
            <person name="McHardy A.C."/>
            <person name="Merai M."/>
            <person name="Meyer F."/>
            <person name="Mormann S."/>
            <person name="Munoz-Dorado J."/>
            <person name="Perez J."/>
            <person name="Pradella S."/>
            <person name="Rachid S."/>
            <person name="Raddatz G."/>
            <person name="Rosenau F."/>
            <person name="Rueckert C."/>
            <person name="Sasse F."/>
            <person name="Scharfe M."/>
            <person name="Schuster S.C."/>
            <person name="Suen G."/>
            <person name="Treuner-Lange A."/>
            <person name="Velicer G.J."/>
            <person name="Vorholter F.-J."/>
            <person name="Weissman K.J."/>
            <person name="Welch R.D."/>
            <person name="Wenzel S.C."/>
            <person name="Whitworth D.E."/>
            <person name="Wilhelm S."/>
            <person name="Wittmann C."/>
            <person name="Bloecker H."/>
            <person name="Puehler A."/>
            <person name="Mueller R."/>
        </authorList>
    </citation>
    <scope>NUCLEOTIDE SEQUENCE [LARGE SCALE GENOMIC DNA]</scope>
    <source>
        <strain evidence="15">So ce56</strain>
    </source>
</reference>
<evidence type="ECO:0000256" key="5">
    <source>
        <dbReference type="ARBA" id="ARBA00023277"/>
    </source>
</evidence>
<evidence type="ECO:0000256" key="8">
    <source>
        <dbReference type="PIRSR" id="PIRSR606710-2"/>
    </source>
</evidence>
<evidence type="ECO:0000256" key="10">
    <source>
        <dbReference type="SAM" id="MobiDB-lite"/>
    </source>
</evidence>
<dbReference type="Pfam" id="PF03422">
    <property type="entry name" value="CBM_6"/>
    <property type="match status" value="1"/>
</dbReference>
<dbReference type="CDD" id="cd04084">
    <property type="entry name" value="CBM6_xylanase-like"/>
    <property type="match status" value="1"/>
</dbReference>
<feature type="transmembrane region" description="Helical" evidence="11">
    <location>
        <begin position="544"/>
        <end position="562"/>
    </location>
</feature>
<dbReference type="HOGENOM" id="CLU_009397_11_1_7"/>
<keyword evidence="5" id="KW-0119">Carbohydrate metabolism</keyword>
<sequence length="566" mass="58138">MRLNTTFYRARRMTLSAMALGLVAAIPSPARADNPIVQTFYTADPAPMVHEGTLYLYTSHDEDVSVNNFYTMNDWRLYSTTDMVNWRDHGSVASYKSFKWGTDSAWAPQGIARNGKYYLYVPLNNNTGAKIGVGVSDNVAGPFMDPLGKELAVAPGGGNIDPTVFVDDDGQAHMYWGNAKLRHVKLNSDMISTSGSITEVPLNGFTEGPWLHKRGSLYYLVYAAIAGTEKISYATSNSPTGPWTFRGDIMGAGRTYTNHAGIVDYKGHSYFFYHNSALPGGGDFKRSVCVEEFTYGADGSIPALTMSTNGPPAIATLDPFKQVEAETIAFSSGLKTEVCTDTGAGMNVSSISNGDYIKVKNVDFLDGVTSFEARVSSAASDAKIELRLDSQNGTLLGTCDVSGASSWTTKTCAVSGGSGKHDLFLKFVGGGGDLFKFNWWRFTGPTMPGDGGDGGGGGAGGSDQGAGGSGGSDGAGGAPSGTGGSADAGATTSGSGGSVTGGTGGTTASAGSGNGGSAGPSGGNDATGDDSDGSCACRAGASTGGGGLAAALWLAASALVLGRRRR</sequence>
<dbReference type="STRING" id="448385.sce1955"/>
<dbReference type="SMART" id="SM00606">
    <property type="entry name" value="CBD_IV"/>
    <property type="match status" value="1"/>
</dbReference>
<feature type="active site" description="Proton donor" evidence="7">
    <location>
        <position position="207"/>
    </location>
</feature>
<organism evidence="14 15">
    <name type="scientific">Sorangium cellulosum (strain So ce56)</name>
    <name type="common">Polyangium cellulosum (strain So ce56)</name>
    <dbReference type="NCBI Taxonomy" id="448385"/>
    <lineage>
        <taxon>Bacteria</taxon>
        <taxon>Pseudomonadati</taxon>
        <taxon>Myxococcota</taxon>
        <taxon>Polyangia</taxon>
        <taxon>Polyangiales</taxon>
        <taxon>Polyangiaceae</taxon>
        <taxon>Sorangium</taxon>
    </lineage>
</organism>
<evidence type="ECO:0000259" key="13">
    <source>
        <dbReference type="PROSITE" id="PS51175"/>
    </source>
</evidence>
<evidence type="ECO:0000256" key="4">
    <source>
        <dbReference type="ARBA" id="ARBA00022801"/>
    </source>
</evidence>
<dbReference type="KEGG" id="scl:sce1955"/>
<evidence type="ECO:0000256" key="12">
    <source>
        <dbReference type="SAM" id="SignalP"/>
    </source>
</evidence>
<protein>
    <recommendedName>
        <fullName evidence="13">CBM6 domain-containing protein</fullName>
    </recommendedName>
</protein>
<dbReference type="eggNOG" id="COG3507">
    <property type="taxonomic scope" value="Bacteria"/>
</dbReference>
<dbReference type="GO" id="GO:0045493">
    <property type="term" value="P:xylan catabolic process"/>
    <property type="evidence" value="ECO:0007669"/>
    <property type="project" value="UniProtKB-KW"/>
</dbReference>
<dbReference type="PANTHER" id="PTHR43772">
    <property type="entry name" value="ENDO-1,4-BETA-XYLANASE"/>
    <property type="match status" value="1"/>
</dbReference>
<feature type="chain" id="PRO_5002735641" description="CBM6 domain-containing protein" evidence="12">
    <location>
        <begin position="33"/>
        <end position="566"/>
    </location>
</feature>
<dbReference type="Gene3D" id="2.115.10.20">
    <property type="entry name" value="Glycosyl hydrolase domain, family 43"/>
    <property type="match status" value="1"/>
</dbReference>
<feature type="domain" description="CBM6" evidence="13">
    <location>
        <begin position="321"/>
        <end position="443"/>
    </location>
</feature>
<proteinExistence type="inferred from homology"/>
<feature type="compositionally biased region" description="Gly residues" evidence="10">
    <location>
        <begin position="494"/>
        <end position="505"/>
    </location>
</feature>
<evidence type="ECO:0000256" key="1">
    <source>
        <dbReference type="ARBA" id="ARBA00009865"/>
    </source>
</evidence>
<dbReference type="Pfam" id="PF04616">
    <property type="entry name" value="Glyco_hydro_43"/>
    <property type="match status" value="1"/>
</dbReference>
<dbReference type="InterPro" id="IPR008979">
    <property type="entry name" value="Galactose-bd-like_sf"/>
</dbReference>
<dbReference type="InterPro" id="IPR006710">
    <property type="entry name" value="Glyco_hydro_43"/>
</dbReference>
<dbReference type="InterPro" id="IPR005084">
    <property type="entry name" value="CBM6"/>
</dbReference>
<evidence type="ECO:0000256" key="11">
    <source>
        <dbReference type="SAM" id="Phobius"/>
    </source>
</evidence>
<evidence type="ECO:0000256" key="3">
    <source>
        <dbReference type="ARBA" id="ARBA00022729"/>
    </source>
</evidence>
<dbReference type="SUPFAM" id="SSF75005">
    <property type="entry name" value="Arabinanase/levansucrase/invertase"/>
    <property type="match status" value="1"/>
</dbReference>
<feature type="signal peptide" evidence="12">
    <location>
        <begin position="1"/>
        <end position="32"/>
    </location>
</feature>
<dbReference type="CAZy" id="GH43">
    <property type="family name" value="Glycoside Hydrolase Family 43"/>
</dbReference>
<dbReference type="PROSITE" id="PS51175">
    <property type="entry name" value="CBM6"/>
    <property type="match status" value="1"/>
</dbReference>
<accession>A9FQ23</accession>
<keyword evidence="2" id="KW-0624">Polysaccharide degradation</keyword>
<dbReference type="CAZy" id="CBM6">
    <property type="family name" value="Carbohydrate-Binding Module Family 6"/>
</dbReference>
<keyword evidence="6 9" id="KW-0326">Glycosidase</keyword>
<dbReference type="SUPFAM" id="SSF49785">
    <property type="entry name" value="Galactose-binding domain-like"/>
    <property type="match status" value="1"/>
</dbReference>
<dbReference type="InterPro" id="IPR023296">
    <property type="entry name" value="Glyco_hydro_beta-prop_sf"/>
</dbReference>
<feature type="region of interest" description="Disordered" evidence="10">
    <location>
        <begin position="446"/>
        <end position="545"/>
    </location>
</feature>
<dbReference type="GO" id="GO:0030246">
    <property type="term" value="F:carbohydrate binding"/>
    <property type="evidence" value="ECO:0007669"/>
    <property type="project" value="InterPro"/>
</dbReference>
<evidence type="ECO:0000256" key="7">
    <source>
        <dbReference type="PIRSR" id="PIRSR606710-1"/>
    </source>
</evidence>
<dbReference type="EMBL" id="AM746676">
    <property type="protein sequence ID" value="CAN92114.1"/>
    <property type="molecule type" value="Genomic_DNA"/>
</dbReference>
<evidence type="ECO:0000313" key="14">
    <source>
        <dbReference type="EMBL" id="CAN92114.1"/>
    </source>
</evidence>
<dbReference type="Proteomes" id="UP000002139">
    <property type="component" value="Chromosome"/>
</dbReference>
<dbReference type="InterPro" id="IPR052176">
    <property type="entry name" value="Glycosyl_Hydrlase_43_Enz"/>
</dbReference>
<dbReference type="Gene3D" id="2.60.120.260">
    <property type="entry name" value="Galactose-binding domain-like"/>
    <property type="match status" value="1"/>
</dbReference>
<evidence type="ECO:0000313" key="15">
    <source>
        <dbReference type="Proteomes" id="UP000002139"/>
    </source>
</evidence>
<keyword evidence="4 9" id="KW-0378">Hydrolase</keyword>